<evidence type="ECO:0000256" key="9">
    <source>
        <dbReference type="ARBA" id="ARBA00047776"/>
    </source>
</evidence>
<comment type="cofactor">
    <cofactor evidence="1">
        <name>FAD</name>
        <dbReference type="ChEBI" id="CHEBI:57692"/>
    </cofactor>
</comment>
<dbReference type="EMBL" id="CACVAT010000088">
    <property type="protein sequence ID" value="CAA6805873.1"/>
    <property type="molecule type" value="Genomic_DNA"/>
</dbReference>
<dbReference type="InterPro" id="IPR008333">
    <property type="entry name" value="Cbr1-like_FAD-bd_dom"/>
</dbReference>
<reference evidence="11" key="1">
    <citation type="submission" date="2020-01" db="EMBL/GenBank/DDBJ databases">
        <authorList>
            <person name="Meier V. D."/>
            <person name="Meier V D."/>
        </authorList>
    </citation>
    <scope>NUCLEOTIDE SEQUENCE</scope>
    <source>
        <strain evidence="11">HLG_WM_MAG_09</strain>
    </source>
</reference>
<comment type="catalytic activity">
    <reaction evidence="9">
        <text>2 reduced [2Fe-2S]-[ferredoxin] + NADP(+) + H(+) = 2 oxidized [2Fe-2S]-[ferredoxin] + NADPH</text>
        <dbReference type="Rhea" id="RHEA:20125"/>
        <dbReference type="Rhea" id="RHEA-COMP:10000"/>
        <dbReference type="Rhea" id="RHEA-COMP:10001"/>
        <dbReference type="ChEBI" id="CHEBI:15378"/>
        <dbReference type="ChEBI" id="CHEBI:33737"/>
        <dbReference type="ChEBI" id="CHEBI:33738"/>
        <dbReference type="ChEBI" id="CHEBI:57783"/>
        <dbReference type="ChEBI" id="CHEBI:58349"/>
        <dbReference type="EC" id="1.18.1.2"/>
    </reaction>
</comment>
<keyword evidence="8 11" id="KW-0560">Oxidoreductase</keyword>
<dbReference type="InterPro" id="IPR039261">
    <property type="entry name" value="FNR_nucleotide-bd"/>
</dbReference>
<dbReference type="EC" id="1.18.1.2" evidence="3"/>
<evidence type="ECO:0000256" key="5">
    <source>
        <dbReference type="ARBA" id="ARBA00022741"/>
    </source>
</evidence>
<dbReference type="AlphaFoldDB" id="A0A6S6SBV6"/>
<feature type="domain" description="FAD-binding FR-type" evidence="10">
    <location>
        <begin position="2"/>
        <end position="102"/>
    </location>
</feature>
<keyword evidence="5" id="KW-0547">Nucleotide-binding</keyword>
<dbReference type="InterPro" id="IPR033892">
    <property type="entry name" value="FNR_bac"/>
</dbReference>
<evidence type="ECO:0000256" key="1">
    <source>
        <dbReference type="ARBA" id="ARBA00001974"/>
    </source>
</evidence>
<keyword evidence="4" id="KW-0285">Flavoprotein</keyword>
<dbReference type="Pfam" id="PF00970">
    <property type="entry name" value="FAD_binding_6"/>
    <property type="match status" value="1"/>
</dbReference>
<gene>
    <name evidence="11" type="ORF">HELGO_WM30865</name>
</gene>
<dbReference type="GO" id="GO:0004324">
    <property type="term" value="F:ferredoxin-NADP+ reductase activity"/>
    <property type="evidence" value="ECO:0007669"/>
    <property type="project" value="UniProtKB-EC"/>
</dbReference>
<dbReference type="GO" id="GO:0042167">
    <property type="term" value="P:heme catabolic process"/>
    <property type="evidence" value="ECO:0007669"/>
    <property type="project" value="TreeGrafter"/>
</dbReference>
<name>A0A6S6SBV6_9GAMM</name>
<dbReference type="GO" id="GO:0000166">
    <property type="term" value="F:nucleotide binding"/>
    <property type="evidence" value="ECO:0007669"/>
    <property type="project" value="UniProtKB-KW"/>
</dbReference>
<evidence type="ECO:0000256" key="8">
    <source>
        <dbReference type="ARBA" id="ARBA00023002"/>
    </source>
</evidence>
<dbReference type="GO" id="GO:0034599">
    <property type="term" value="P:cellular response to oxidative stress"/>
    <property type="evidence" value="ECO:0007669"/>
    <property type="project" value="TreeGrafter"/>
</dbReference>
<dbReference type="PANTHER" id="PTHR47878">
    <property type="entry name" value="OXIDOREDUCTASE FAD/NAD(P)-BINDING DOMAIN PROTEIN"/>
    <property type="match status" value="1"/>
</dbReference>
<keyword evidence="7" id="KW-0521">NADP</keyword>
<evidence type="ECO:0000256" key="7">
    <source>
        <dbReference type="ARBA" id="ARBA00022857"/>
    </source>
</evidence>
<dbReference type="InterPro" id="IPR001709">
    <property type="entry name" value="Flavoprot_Pyr_Nucl_cyt_Rdtase"/>
</dbReference>
<evidence type="ECO:0000256" key="2">
    <source>
        <dbReference type="ARBA" id="ARBA00008312"/>
    </source>
</evidence>
<organism evidence="11">
    <name type="scientific">uncultured Thiotrichaceae bacterium</name>
    <dbReference type="NCBI Taxonomy" id="298394"/>
    <lineage>
        <taxon>Bacteria</taxon>
        <taxon>Pseudomonadati</taxon>
        <taxon>Pseudomonadota</taxon>
        <taxon>Gammaproteobacteria</taxon>
        <taxon>Thiotrichales</taxon>
        <taxon>Thiotrichaceae</taxon>
        <taxon>environmental samples</taxon>
    </lineage>
</organism>
<dbReference type="SUPFAM" id="SSF63380">
    <property type="entry name" value="Riboflavin synthase domain-like"/>
    <property type="match status" value="1"/>
</dbReference>
<evidence type="ECO:0000313" key="11">
    <source>
        <dbReference type="EMBL" id="CAA6805873.1"/>
    </source>
</evidence>
<dbReference type="InterPro" id="IPR017927">
    <property type="entry name" value="FAD-bd_FR_type"/>
</dbReference>
<dbReference type="InterPro" id="IPR051930">
    <property type="entry name" value="FNR_type-1"/>
</dbReference>
<comment type="similarity">
    <text evidence="2">Belongs to the ferredoxin--NADP reductase type 1 family.</text>
</comment>
<evidence type="ECO:0000256" key="4">
    <source>
        <dbReference type="ARBA" id="ARBA00022630"/>
    </source>
</evidence>
<sequence length="257" mass="28870">MASYAPEQVISVKHWNDKLFSFRTTREESLRFRNGEFIMVGLEGEPRPVMRAYSIASANHDDFLEFYSIKVPDGALTSRLQNIAIGDHVLIGKKPTGTLVTTDLLSGKNLFLIATGTGLAPFLSIIQDPDTYEQFERVILFHGVRHISELGYYEWLSESLPNHEYLGELISNQLTYYPSVTGEPFENQGRITDLLRGGKLCKQLGLPPLNRETDRAMLCGSPSMLTETRDLLDEMGFEISPKTGVAGDYVIERAFVE</sequence>
<accession>A0A6S6SBV6</accession>
<dbReference type="CDD" id="cd06195">
    <property type="entry name" value="FNR1"/>
    <property type="match status" value="1"/>
</dbReference>
<evidence type="ECO:0000256" key="3">
    <source>
        <dbReference type="ARBA" id="ARBA00013223"/>
    </source>
</evidence>
<proteinExistence type="inferred from homology"/>
<keyword evidence="6" id="KW-0274">FAD</keyword>
<dbReference type="Gene3D" id="3.40.50.80">
    <property type="entry name" value="Nucleotide-binding domain of ferredoxin-NADP reductase (FNR) module"/>
    <property type="match status" value="1"/>
</dbReference>
<evidence type="ECO:0000256" key="6">
    <source>
        <dbReference type="ARBA" id="ARBA00022827"/>
    </source>
</evidence>
<dbReference type="PANTHER" id="PTHR47878:SF1">
    <property type="entry name" value="FLAVODOXIN_FERREDOXIN--NADP REDUCTASE"/>
    <property type="match status" value="1"/>
</dbReference>
<dbReference type="PRINTS" id="PR00410">
    <property type="entry name" value="PHEHYDRXLASE"/>
</dbReference>
<dbReference type="PRINTS" id="PR00371">
    <property type="entry name" value="FPNCR"/>
</dbReference>
<protein>
    <recommendedName>
        <fullName evidence="3">ferredoxin--NADP(+) reductase</fullName>
        <ecNumber evidence="3">1.18.1.2</ecNumber>
    </recommendedName>
</protein>
<dbReference type="PROSITE" id="PS51384">
    <property type="entry name" value="FAD_FR"/>
    <property type="match status" value="1"/>
</dbReference>
<dbReference type="InterPro" id="IPR001433">
    <property type="entry name" value="OxRdtase_FAD/NAD-bd"/>
</dbReference>
<dbReference type="InterPro" id="IPR017938">
    <property type="entry name" value="Riboflavin_synthase-like_b-brl"/>
</dbReference>
<dbReference type="Gene3D" id="2.40.30.10">
    <property type="entry name" value="Translation factors"/>
    <property type="match status" value="1"/>
</dbReference>
<dbReference type="Pfam" id="PF00175">
    <property type="entry name" value="NAD_binding_1"/>
    <property type="match status" value="1"/>
</dbReference>
<evidence type="ECO:0000259" key="10">
    <source>
        <dbReference type="PROSITE" id="PS51384"/>
    </source>
</evidence>
<dbReference type="SUPFAM" id="SSF52343">
    <property type="entry name" value="Ferredoxin reductase-like, C-terminal NADP-linked domain"/>
    <property type="match status" value="1"/>
</dbReference>